<dbReference type="SUPFAM" id="SSF48208">
    <property type="entry name" value="Six-hairpin glycosidases"/>
    <property type="match status" value="1"/>
</dbReference>
<dbReference type="InterPro" id="IPR004879">
    <property type="entry name" value="Ssp411-like_TRX"/>
</dbReference>
<reference evidence="3 4" key="1">
    <citation type="journal article" date="2018" name="Nat. Ecol. Evol.">
        <title>Pezizomycetes genomes reveal the molecular basis of ectomycorrhizal truffle lifestyle.</title>
        <authorList>
            <person name="Murat C."/>
            <person name="Payen T."/>
            <person name="Noel B."/>
            <person name="Kuo A."/>
            <person name="Morin E."/>
            <person name="Chen J."/>
            <person name="Kohler A."/>
            <person name="Krizsan K."/>
            <person name="Balestrini R."/>
            <person name="Da Silva C."/>
            <person name="Montanini B."/>
            <person name="Hainaut M."/>
            <person name="Levati E."/>
            <person name="Barry K.W."/>
            <person name="Belfiori B."/>
            <person name="Cichocki N."/>
            <person name="Clum A."/>
            <person name="Dockter R.B."/>
            <person name="Fauchery L."/>
            <person name="Guy J."/>
            <person name="Iotti M."/>
            <person name="Le Tacon F."/>
            <person name="Lindquist E.A."/>
            <person name="Lipzen A."/>
            <person name="Malagnac F."/>
            <person name="Mello A."/>
            <person name="Molinier V."/>
            <person name="Miyauchi S."/>
            <person name="Poulain J."/>
            <person name="Riccioni C."/>
            <person name="Rubini A."/>
            <person name="Sitrit Y."/>
            <person name="Splivallo R."/>
            <person name="Traeger S."/>
            <person name="Wang M."/>
            <person name="Zifcakova L."/>
            <person name="Wipf D."/>
            <person name="Zambonelli A."/>
            <person name="Paolocci F."/>
            <person name="Nowrousian M."/>
            <person name="Ottonello S."/>
            <person name="Baldrian P."/>
            <person name="Spatafora J.W."/>
            <person name="Henrissat B."/>
            <person name="Nagy L.G."/>
            <person name="Aury J.M."/>
            <person name="Wincker P."/>
            <person name="Grigoriev I.V."/>
            <person name="Bonfante P."/>
            <person name="Martin F.M."/>
        </authorList>
    </citation>
    <scope>NUCLEOTIDE SEQUENCE [LARGE SCALE GENOMIC DNA]</scope>
    <source>
        <strain evidence="3 4">ATCC MYA-4762</strain>
    </source>
</reference>
<sequence length="796" mass="88207">MSTTGAGHKITGHAKASSTGGDTSATIKGVLSSGSGFAGRVSGSSSGSKTLGLKNECLKSRSPYVRGHANNPVHWQLWSPETLALAKKEDRMVFVSIGYAACHWCHVMEEESFENEDVAKILNENFIPIKVDREERPDVDRIYMNFVQATTGSGGWPLNVFLTPDLEPIFGGTYWPGPNAVTSSRLGFLDVLEKIVQIWKEQKQRCLASAKDTIRQLKEFADEGLKGTSGEPSDGLEIDLLEDAYQYFLKRFDSTFGGFGLAPKFPTPVNLAFLLRLGAFPATVEDVVGDMECKHAQFMAMATLKNMAKGGIHDHIGHGFARYSVTADWSLPHFEKMLYDQAQLLGVYLDAYLATKDEGMLAVVYDIADYMCRDALKHPEGGFYSSEDADSLPSRADTEKREGAFYVWTRKEFDSILGEQDAAIAARYWGVQSDGNVDPENDPHDDFMNQNVLAISACPEQLASQFGMSEQQIKNIITTARQKLLSHRIRERPRPGLDDKIIVAWNGLAIASLARAGAALEDINPERSKELIRDAEQAVDFIRKNLYDERTHELKRVWREGPGETPGFADDYAYLIMGLLNLYEATFEIKYLRWADTLQQKQITLFWDSQSGGFFSTPGTSTDLILRLKDGLDSQEPSTNGISTTNLHRLATIISSPHPSSPSFLTYATKTCDAFSPEILQHPFLFCSLLPAIVASNLGMRSVILAGDPDDPELKKQRSRLRGKLLTNTTIVQVDPKKVKSGDEDVKWLLERNAVLGEVLNRVEKKGKGMVQICEGNRCLDVLDMGDIEAAIEELG</sequence>
<gene>
    <name evidence="3" type="ORF">L211DRAFT_821396</name>
</gene>
<dbReference type="Proteomes" id="UP000267821">
    <property type="component" value="Unassembled WGS sequence"/>
</dbReference>
<dbReference type="GO" id="GO:0003824">
    <property type="term" value="F:catalytic activity"/>
    <property type="evidence" value="ECO:0007669"/>
    <property type="project" value="UniProtKB-ARBA"/>
</dbReference>
<dbReference type="GO" id="GO:0005975">
    <property type="term" value="P:carbohydrate metabolic process"/>
    <property type="evidence" value="ECO:0007669"/>
    <property type="project" value="InterPro"/>
</dbReference>
<evidence type="ECO:0000256" key="1">
    <source>
        <dbReference type="SAM" id="MobiDB-lite"/>
    </source>
</evidence>
<evidence type="ECO:0000313" key="4">
    <source>
        <dbReference type="Proteomes" id="UP000267821"/>
    </source>
</evidence>
<evidence type="ECO:0000313" key="3">
    <source>
        <dbReference type="EMBL" id="RPB26334.1"/>
    </source>
</evidence>
<evidence type="ECO:0000259" key="2">
    <source>
        <dbReference type="Pfam" id="PF03190"/>
    </source>
</evidence>
<dbReference type="SUPFAM" id="SSF52833">
    <property type="entry name" value="Thioredoxin-like"/>
    <property type="match status" value="1"/>
</dbReference>
<accession>A0A3N4LTT9</accession>
<dbReference type="OrthoDB" id="1923667at2759"/>
<keyword evidence="4" id="KW-1185">Reference proteome</keyword>
<proteinExistence type="predicted"/>
<dbReference type="PANTHER" id="PTHR42899">
    <property type="entry name" value="SPERMATOGENESIS-ASSOCIATED PROTEIN 20"/>
    <property type="match status" value="1"/>
</dbReference>
<dbReference type="InterPro" id="IPR008928">
    <property type="entry name" value="6-hairpin_glycosidase_sf"/>
</dbReference>
<dbReference type="AlphaFoldDB" id="A0A3N4LTT9"/>
<dbReference type="InterPro" id="IPR036249">
    <property type="entry name" value="Thioredoxin-like_sf"/>
</dbReference>
<dbReference type="EMBL" id="ML121535">
    <property type="protein sequence ID" value="RPB26334.1"/>
    <property type="molecule type" value="Genomic_DNA"/>
</dbReference>
<name>A0A3N4LTT9_9PEZI</name>
<organism evidence="3 4">
    <name type="scientific">Terfezia boudieri ATCC MYA-4762</name>
    <dbReference type="NCBI Taxonomy" id="1051890"/>
    <lineage>
        <taxon>Eukaryota</taxon>
        <taxon>Fungi</taxon>
        <taxon>Dikarya</taxon>
        <taxon>Ascomycota</taxon>
        <taxon>Pezizomycotina</taxon>
        <taxon>Pezizomycetes</taxon>
        <taxon>Pezizales</taxon>
        <taxon>Pezizaceae</taxon>
        <taxon>Terfezia</taxon>
    </lineage>
</organism>
<feature type="region of interest" description="Disordered" evidence="1">
    <location>
        <begin position="1"/>
        <end position="23"/>
    </location>
</feature>
<dbReference type="CDD" id="cd02955">
    <property type="entry name" value="SSP411"/>
    <property type="match status" value="1"/>
</dbReference>
<dbReference type="Pfam" id="PF03190">
    <property type="entry name" value="Thioredox_DsbH"/>
    <property type="match status" value="1"/>
</dbReference>
<dbReference type="PANTHER" id="PTHR42899:SF1">
    <property type="entry name" value="SPERMATOGENESIS-ASSOCIATED PROTEIN 20"/>
    <property type="match status" value="1"/>
</dbReference>
<dbReference type="PIRSF" id="PIRSF006402">
    <property type="entry name" value="UCP006402_thioredoxin"/>
    <property type="match status" value="1"/>
</dbReference>
<dbReference type="STRING" id="1051890.A0A3N4LTT9"/>
<dbReference type="Gene3D" id="3.40.30.10">
    <property type="entry name" value="Glutaredoxin"/>
    <property type="match status" value="1"/>
</dbReference>
<dbReference type="InParanoid" id="A0A3N4LTT9"/>
<dbReference type="InterPro" id="IPR024705">
    <property type="entry name" value="Ssp411"/>
</dbReference>
<dbReference type="InterPro" id="IPR012341">
    <property type="entry name" value="6hp_glycosidase-like_sf"/>
</dbReference>
<feature type="domain" description="Spermatogenesis-associated protein 20-like TRX" evidence="2">
    <location>
        <begin position="55"/>
        <end position="217"/>
    </location>
</feature>
<protein>
    <recommendedName>
        <fullName evidence="2">Spermatogenesis-associated protein 20-like TRX domain-containing protein</fullName>
    </recommendedName>
</protein>
<dbReference type="Gene3D" id="1.50.10.10">
    <property type="match status" value="1"/>
</dbReference>